<evidence type="ECO:0000313" key="1">
    <source>
        <dbReference type="EMBL" id="WLR42617.1"/>
    </source>
</evidence>
<protein>
    <submittedName>
        <fullName evidence="1">Uncharacterized protein</fullName>
    </submittedName>
</protein>
<dbReference type="InterPro" id="IPR027417">
    <property type="entry name" value="P-loop_NTPase"/>
</dbReference>
<gene>
    <name evidence="1" type="ORF">LC087_18370</name>
</gene>
<dbReference type="Gene3D" id="3.40.50.300">
    <property type="entry name" value="P-loop containing nucleotide triphosphate hydrolases"/>
    <property type="match status" value="1"/>
</dbReference>
<organism evidence="1 2">
    <name type="scientific">Bacillus carboniphilus</name>
    <dbReference type="NCBI Taxonomy" id="86663"/>
    <lineage>
        <taxon>Bacteria</taxon>
        <taxon>Bacillati</taxon>
        <taxon>Bacillota</taxon>
        <taxon>Bacilli</taxon>
        <taxon>Bacillales</taxon>
        <taxon>Bacillaceae</taxon>
        <taxon>Bacillus</taxon>
    </lineage>
</organism>
<reference evidence="1 2" key="1">
    <citation type="submission" date="2023-06" db="EMBL/GenBank/DDBJ databases">
        <title>Five Gram-positive bacteria isolated from mangrove sediments in Shenzhen, Guangdong, China.</title>
        <authorList>
            <person name="Yu S."/>
            <person name="Zheng W."/>
            <person name="Huang Y."/>
        </authorList>
    </citation>
    <scope>NUCLEOTIDE SEQUENCE [LARGE SCALE GENOMIC DNA]</scope>
    <source>
        <strain evidence="1 2">SaN35-3</strain>
    </source>
</reference>
<dbReference type="RefSeq" id="WP_306019778.1">
    <property type="nucleotide sequence ID" value="NZ_CP129013.1"/>
</dbReference>
<sequence>MFIKFFLEREDIKEDSLTAALRDLADFEIFMPDSKNTKPLYQLNEGVTVINLSSYDEGMQNLVVGITLDTFYSQMQSKGHSQIIGEYRELTKMILVDEADNFLSRGFDSLKKILKRRQRIWCRYHTLNSIFESFCNN</sequence>
<name>A0ABY9JVX1_9BACI</name>
<dbReference type="Proteomes" id="UP001197974">
    <property type="component" value="Chromosome"/>
</dbReference>
<dbReference type="EMBL" id="CP129013">
    <property type="protein sequence ID" value="WLR42617.1"/>
    <property type="molecule type" value="Genomic_DNA"/>
</dbReference>
<accession>A0ABY9JVX1</accession>
<keyword evidence="2" id="KW-1185">Reference proteome</keyword>
<evidence type="ECO:0000313" key="2">
    <source>
        <dbReference type="Proteomes" id="UP001197974"/>
    </source>
</evidence>
<proteinExistence type="predicted"/>